<evidence type="ECO:0000313" key="4">
    <source>
        <dbReference type="Proteomes" id="UP000730482"/>
    </source>
</evidence>
<gene>
    <name evidence="3" type="ORF">KGQ19_46985</name>
</gene>
<evidence type="ECO:0000313" key="3">
    <source>
        <dbReference type="EMBL" id="MBS2554426.1"/>
    </source>
</evidence>
<feature type="non-terminal residue" evidence="3">
    <location>
        <position position="1"/>
    </location>
</feature>
<evidence type="ECO:0000256" key="1">
    <source>
        <dbReference type="SAM" id="MobiDB-lite"/>
    </source>
</evidence>
<keyword evidence="2" id="KW-1133">Transmembrane helix</keyword>
<dbReference type="EMBL" id="JAAFYZ010000372">
    <property type="protein sequence ID" value="MBS2554426.1"/>
    <property type="molecule type" value="Genomic_DNA"/>
</dbReference>
<keyword evidence="2" id="KW-0472">Membrane</keyword>
<proteinExistence type="predicted"/>
<accession>A0ABS5L7S9</accession>
<sequence>RQALPCVRKPLAAAPGRADNRPPGAGDPPPRPVRYAGAGYLIYYIGLGLAAALSGPSHTAKAHAS</sequence>
<keyword evidence="2" id="KW-0812">Transmembrane</keyword>
<organism evidence="3 4">
    <name type="scientific">Catenulispora pinistramenti</name>
    <dbReference type="NCBI Taxonomy" id="2705254"/>
    <lineage>
        <taxon>Bacteria</taxon>
        <taxon>Bacillati</taxon>
        <taxon>Actinomycetota</taxon>
        <taxon>Actinomycetes</taxon>
        <taxon>Catenulisporales</taxon>
        <taxon>Catenulisporaceae</taxon>
        <taxon>Catenulispora</taxon>
    </lineage>
</organism>
<feature type="transmembrane region" description="Helical" evidence="2">
    <location>
        <begin position="35"/>
        <end position="53"/>
    </location>
</feature>
<name>A0ABS5L7S9_9ACTN</name>
<protein>
    <submittedName>
        <fullName evidence="3">Uncharacterized protein</fullName>
    </submittedName>
</protein>
<feature type="region of interest" description="Disordered" evidence="1">
    <location>
        <begin position="1"/>
        <end position="31"/>
    </location>
</feature>
<evidence type="ECO:0000256" key="2">
    <source>
        <dbReference type="SAM" id="Phobius"/>
    </source>
</evidence>
<comment type="caution">
    <text evidence="3">The sequence shown here is derived from an EMBL/GenBank/DDBJ whole genome shotgun (WGS) entry which is preliminary data.</text>
</comment>
<keyword evidence="4" id="KW-1185">Reference proteome</keyword>
<reference evidence="3 4" key="1">
    <citation type="submission" date="2020-02" db="EMBL/GenBank/DDBJ databases">
        <title>Acidophilic actinobacteria isolated from forest soil.</title>
        <authorList>
            <person name="Golinska P."/>
        </authorList>
    </citation>
    <scope>NUCLEOTIDE SEQUENCE [LARGE SCALE GENOMIC DNA]</scope>
    <source>
        <strain evidence="3 4">NL8</strain>
    </source>
</reference>
<dbReference type="Proteomes" id="UP000730482">
    <property type="component" value="Unassembled WGS sequence"/>
</dbReference>
<dbReference type="RefSeq" id="WP_212021858.1">
    <property type="nucleotide sequence ID" value="NZ_JAAFYZ010000372.1"/>
</dbReference>